<accession>A0AAD5T956</accession>
<comment type="caution">
    <text evidence="2">The sequence shown here is derived from an EMBL/GenBank/DDBJ whole genome shotgun (WGS) entry which is preliminary data.</text>
</comment>
<sequence length="105" mass="11429">MSTTQLTAAAVRPIYDAIELKITAALSPATLTIIDNSHLHASHAAMRGSNGKETHFEVHVVSDGFAGKSLVQRHQIVYKLLDEEMKEKGLHALQIKAQTLAEANK</sequence>
<dbReference type="EMBL" id="JADGJH010000088">
    <property type="protein sequence ID" value="KAJ3138766.1"/>
    <property type="molecule type" value="Genomic_DNA"/>
</dbReference>
<dbReference type="Pfam" id="PF01722">
    <property type="entry name" value="BolA"/>
    <property type="match status" value="1"/>
</dbReference>
<proteinExistence type="inferred from homology"/>
<keyword evidence="3" id="KW-1185">Reference proteome</keyword>
<dbReference type="Proteomes" id="UP001211907">
    <property type="component" value="Unassembled WGS sequence"/>
</dbReference>
<dbReference type="InterPro" id="IPR002634">
    <property type="entry name" value="BolA"/>
</dbReference>
<dbReference type="Gene3D" id="3.30.300.90">
    <property type="entry name" value="BolA-like"/>
    <property type="match status" value="1"/>
</dbReference>
<organism evidence="2 3">
    <name type="scientific">Physocladia obscura</name>
    <dbReference type="NCBI Taxonomy" id="109957"/>
    <lineage>
        <taxon>Eukaryota</taxon>
        <taxon>Fungi</taxon>
        <taxon>Fungi incertae sedis</taxon>
        <taxon>Chytridiomycota</taxon>
        <taxon>Chytridiomycota incertae sedis</taxon>
        <taxon>Chytridiomycetes</taxon>
        <taxon>Chytridiales</taxon>
        <taxon>Chytriomycetaceae</taxon>
        <taxon>Physocladia</taxon>
    </lineage>
</organism>
<evidence type="ECO:0000313" key="3">
    <source>
        <dbReference type="Proteomes" id="UP001211907"/>
    </source>
</evidence>
<dbReference type="PANTHER" id="PTHR46230:SF7">
    <property type="entry name" value="BOLA-LIKE PROTEIN 1"/>
    <property type="match status" value="1"/>
</dbReference>
<name>A0AAD5T956_9FUNG</name>
<dbReference type="PIRSF" id="PIRSF003113">
    <property type="entry name" value="BolA"/>
    <property type="match status" value="1"/>
</dbReference>
<evidence type="ECO:0000256" key="1">
    <source>
        <dbReference type="RuleBase" id="RU003860"/>
    </source>
</evidence>
<comment type="similarity">
    <text evidence="1">Belongs to the BolA/IbaG family.</text>
</comment>
<dbReference type="InterPro" id="IPR036065">
    <property type="entry name" value="BolA-like_sf"/>
</dbReference>
<evidence type="ECO:0008006" key="4">
    <source>
        <dbReference type="Google" id="ProtNLM"/>
    </source>
</evidence>
<reference evidence="2" key="1">
    <citation type="submission" date="2020-05" db="EMBL/GenBank/DDBJ databases">
        <title>Phylogenomic resolution of chytrid fungi.</title>
        <authorList>
            <person name="Stajich J.E."/>
            <person name="Amses K."/>
            <person name="Simmons R."/>
            <person name="Seto K."/>
            <person name="Myers J."/>
            <person name="Bonds A."/>
            <person name="Quandt C.A."/>
            <person name="Barry K."/>
            <person name="Liu P."/>
            <person name="Grigoriev I."/>
            <person name="Longcore J.E."/>
            <person name="James T.Y."/>
        </authorList>
    </citation>
    <scope>NUCLEOTIDE SEQUENCE</scope>
    <source>
        <strain evidence="2">JEL0513</strain>
    </source>
</reference>
<dbReference type="GO" id="GO:0016226">
    <property type="term" value="P:iron-sulfur cluster assembly"/>
    <property type="evidence" value="ECO:0007669"/>
    <property type="project" value="TreeGrafter"/>
</dbReference>
<dbReference type="SUPFAM" id="SSF82657">
    <property type="entry name" value="BolA-like"/>
    <property type="match status" value="1"/>
</dbReference>
<dbReference type="PANTHER" id="PTHR46230">
    <property type="match status" value="1"/>
</dbReference>
<dbReference type="AlphaFoldDB" id="A0AAD5T956"/>
<evidence type="ECO:0000313" key="2">
    <source>
        <dbReference type="EMBL" id="KAJ3138766.1"/>
    </source>
</evidence>
<gene>
    <name evidence="2" type="ORF">HK100_012381</name>
</gene>
<protein>
    <recommendedName>
        <fullName evidence="4">Bola-like protein</fullName>
    </recommendedName>
</protein>